<keyword evidence="3" id="KW-0319">Glycerol metabolism</keyword>
<dbReference type="GO" id="GO:0006071">
    <property type="term" value="P:glycerol metabolic process"/>
    <property type="evidence" value="ECO:0007669"/>
    <property type="project" value="UniProtKB-KW"/>
</dbReference>
<evidence type="ECO:0000256" key="2">
    <source>
        <dbReference type="ARBA" id="ARBA00022729"/>
    </source>
</evidence>
<dbReference type="PANTHER" id="PTHR43620:SF17">
    <property type="entry name" value="GLYCEROPHOSPHODIESTER PHOSPHODIESTERASE"/>
    <property type="match status" value="1"/>
</dbReference>
<dbReference type="AlphaFoldDB" id="A0AAV1WDI5"/>
<dbReference type="Pfam" id="PF03009">
    <property type="entry name" value="GDPD"/>
    <property type="match status" value="2"/>
</dbReference>
<dbReference type="InterPro" id="IPR017946">
    <property type="entry name" value="PLC-like_Pdiesterase_TIM-brl"/>
</dbReference>
<dbReference type="GO" id="GO:0008889">
    <property type="term" value="F:glycerophosphodiester phosphodiesterase activity"/>
    <property type="evidence" value="ECO:0007669"/>
    <property type="project" value="UniProtKB-EC"/>
</dbReference>
<dbReference type="EMBL" id="CAXHTB010000006">
    <property type="protein sequence ID" value="CAL0307370.1"/>
    <property type="molecule type" value="Genomic_DNA"/>
</dbReference>
<feature type="region of interest" description="Disordered" evidence="7">
    <location>
        <begin position="796"/>
        <end position="830"/>
    </location>
</feature>
<dbReference type="EC" id="3.1.4.46" evidence="1"/>
<dbReference type="Proteomes" id="UP001497480">
    <property type="component" value="Unassembled WGS sequence"/>
</dbReference>
<comment type="catalytic activity">
    <reaction evidence="6">
        <text>a sn-glycero-3-phosphodiester + H2O = an alcohol + sn-glycerol 3-phosphate + H(+)</text>
        <dbReference type="Rhea" id="RHEA:12969"/>
        <dbReference type="ChEBI" id="CHEBI:15377"/>
        <dbReference type="ChEBI" id="CHEBI:15378"/>
        <dbReference type="ChEBI" id="CHEBI:30879"/>
        <dbReference type="ChEBI" id="CHEBI:57597"/>
        <dbReference type="ChEBI" id="CHEBI:83408"/>
        <dbReference type="EC" id="3.1.4.46"/>
    </reaction>
</comment>
<dbReference type="GO" id="GO:0006629">
    <property type="term" value="P:lipid metabolic process"/>
    <property type="evidence" value="ECO:0007669"/>
    <property type="project" value="InterPro"/>
</dbReference>
<gene>
    <name evidence="9" type="ORF">LLUT_LOCUS8430</name>
</gene>
<evidence type="ECO:0000256" key="5">
    <source>
        <dbReference type="ARBA" id="ARBA00023180"/>
    </source>
</evidence>
<keyword evidence="5" id="KW-0325">Glycoprotein</keyword>
<dbReference type="CDD" id="cd08603">
    <property type="entry name" value="GDPD_SHV3_repeat_1"/>
    <property type="match status" value="1"/>
</dbReference>
<protein>
    <recommendedName>
        <fullName evidence="1">glycerophosphodiester phosphodiesterase</fullName>
        <ecNumber evidence="1">3.1.4.46</ecNumber>
    </recommendedName>
</protein>
<organism evidence="9 10">
    <name type="scientific">Lupinus luteus</name>
    <name type="common">European yellow lupine</name>
    <dbReference type="NCBI Taxonomy" id="3873"/>
    <lineage>
        <taxon>Eukaryota</taxon>
        <taxon>Viridiplantae</taxon>
        <taxon>Streptophyta</taxon>
        <taxon>Embryophyta</taxon>
        <taxon>Tracheophyta</taxon>
        <taxon>Spermatophyta</taxon>
        <taxon>Magnoliopsida</taxon>
        <taxon>eudicotyledons</taxon>
        <taxon>Gunneridae</taxon>
        <taxon>Pentapetalae</taxon>
        <taxon>rosids</taxon>
        <taxon>fabids</taxon>
        <taxon>Fabales</taxon>
        <taxon>Fabaceae</taxon>
        <taxon>Papilionoideae</taxon>
        <taxon>50 kb inversion clade</taxon>
        <taxon>genistoids sensu lato</taxon>
        <taxon>core genistoids</taxon>
        <taxon>Genisteae</taxon>
        <taxon>Lupinus</taxon>
    </lineage>
</organism>
<evidence type="ECO:0000313" key="9">
    <source>
        <dbReference type="EMBL" id="CAL0307370.1"/>
    </source>
</evidence>
<feature type="compositionally biased region" description="Low complexity" evidence="7">
    <location>
        <begin position="819"/>
        <end position="830"/>
    </location>
</feature>
<feature type="compositionally biased region" description="Pro residues" evidence="7">
    <location>
        <begin position="806"/>
        <end position="818"/>
    </location>
</feature>
<dbReference type="FunFam" id="3.20.20.190:FF:000011">
    <property type="entry name" value="Glycerophosphodiester phosphodiesterase GDPDL3"/>
    <property type="match status" value="1"/>
</dbReference>
<dbReference type="Gene3D" id="3.20.20.190">
    <property type="entry name" value="Phosphatidylinositol (PI) phosphodiesterase"/>
    <property type="match status" value="2"/>
</dbReference>
<name>A0AAV1WDI5_LUPLU</name>
<sequence length="830" mass="91220">MPGSSDRPKPAAAKRKMLRLSSPSKSAMPLLIQISPSFNWNKPHKCFGLACQMWPKNTTWMLRFQPPQNDDVAFVLPKLPSISEFIAELDHGSEMVASLVEENASNRGKSESRDEIPVSELLDLEIRWPERASQSGSPPVVIARGGFSGIFPDSSIDAYNLALATSVPNVILWCDVQLTKDEVGICFPDLKLDNATDISFLYPLSAKNYSLNGIQTKGWFSFDYNLTELADVSLFQGVYTRTSSYDGNHFRILTVEDVVKLVKPPSPGLWLNVQNEAFIQQQNLSTKRFLSYLSTQGVSVSYISSPDVGFLSSIKSVFNPRTTGLVFRFLRENEIEPTTNQTYGSLSKNLAYIRTFASGILVPKGYIWPVDSNLYLQSYTSIVSDAHKEGLQVFVSDLVNDVPFSYNFSYDPLAECLAFIDNGKFSVDGVLSDFSTTPSAAINCFSGLEGNAIKQVDTLIISKYGASGDYPACTDLSYKKAILDGADVVDCPVQMSKDGIPFCLSSIDLVESTTVAESKFANLGTTIPEIKSGSGIYAFSLKWNDIKTLTPSILSPYSRFRLNRNPKFRNQGKLITLSDFLSLTKGQTSGLLISIENAAYLEEKQGLNVINAVLNSLQKVGSDKPGSQKVMIQSSHSSVLKIFNEKSKYERLYKVDKSIGDALDSAVEDIKSFSDSVVIGKASVIPQSQAFLVNYTNTVAKLQSFNLSVYVETFSNEFVSQAWDYYSDAFVEINSFVIGAKVNGIITDFPKTADRYRKNLCLKEAKKPPYMSPVEPGKLLQQISKAYFPPPAPPLPVLTDTNVTEPPLPSVPTPPSPAPALRVAAPAPNT</sequence>
<evidence type="ECO:0000256" key="4">
    <source>
        <dbReference type="ARBA" id="ARBA00022801"/>
    </source>
</evidence>
<evidence type="ECO:0000256" key="1">
    <source>
        <dbReference type="ARBA" id="ARBA00012247"/>
    </source>
</evidence>
<keyword evidence="10" id="KW-1185">Reference proteome</keyword>
<dbReference type="FunFam" id="3.20.20.190:FF:000013">
    <property type="entry name" value="Glycerophosphodiester phosphodiesterase GDPDL3"/>
    <property type="match status" value="1"/>
</dbReference>
<dbReference type="PANTHER" id="PTHR43620">
    <property type="entry name" value="GLYCEROPHOSPHORYL DIESTER PHOSPHODIESTERASE"/>
    <property type="match status" value="1"/>
</dbReference>
<evidence type="ECO:0000313" key="10">
    <source>
        <dbReference type="Proteomes" id="UP001497480"/>
    </source>
</evidence>
<evidence type="ECO:0000256" key="3">
    <source>
        <dbReference type="ARBA" id="ARBA00022798"/>
    </source>
</evidence>
<dbReference type="CDD" id="cd08604">
    <property type="entry name" value="GDPD_SHV3_repeat_2"/>
    <property type="match status" value="1"/>
</dbReference>
<dbReference type="SUPFAM" id="SSF51695">
    <property type="entry name" value="PLC-like phosphodiesterases"/>
    <property type="match status" value="2"/>
</dbReference>
<proteinExistence type="predicted"/>
<feature type="domain" description="GP-PDE" evidence="8">
    <location>
        <begin position="458"/>
        <end position="757"/>
    </location>
</feature>
<accession>A0AAV1WDI5</accession>
<feature type="domain" description="GP-PDE" evidence="8">
    <location>
        <begin position="139"/>
        <end position="442"/>
    </location>
</feature>
<evidence type="ECO:0000256" key="6">
    <source>
        <dbReference type="ARBA" id="ARBA00047512"/>
    </source>
</evidence>
<dbReference type="InterPro" id="IPR030395">
    <property type="entry name" value="GP_PDE_dom"/>
</dbReference>
<keyword evidence="4" id="KW-0378">Hydrolase</keyword>
<comment type="caution">
    <text evidence="9">The sequence shown here is derived from an EMBL/GenBank/DDBJ whole genome shotgun (WGS) entry which is preliminary data.</text>
</comment>
<reference evidence="9 10" key="1">
    <citation type="submission" date="2024-03" db="EMBL/GenBank/DDBJ databases">
        <authorList>
            <person name="Martinez-Hernandez J."/>
        </authorList>
    </citation>
    <scope>NUCLEOTIDE SEQUENCE [LARGE SCALE GENOMIC DNA]</scope>
</reference>
<evidence type="ECO:0000259" key="8">
    <source>
        <dbReference type="PROSITE" id="PS51704"/>
    </source>
</evidence>
<dbReference type="PROSITE" id="PS51704">
    <property type="entry name" value="GP_PDE"/>
    <property type="match status" value="2"/>
</dbReference>
<keyword evidence="2" id="KW-0732">Signal</keyword>
<evidence type="ECO:0000256" key="7">
    <source>
        <dbReference type="SAM" id="MobiDB-lite"/>
    </source>
</evidence>